<dbReference type="EMBL" id="UINC01112914">
    <property type="protein sequence ID" value="SVC82183.1"/>
    <property type="molecule type" value="Genomic_DNA"/>
</dbReference>
<evidence type="ECO:0000313" key="1">
    <source>
        <dbReference type="EMBL" id="SVC82183.1"/>
    </source>
</evidence>
<evidence type="ECO:0008006" key="2">
    <source>
        <dbReference type="Google" id="ProtNLM"/>
    </source>
</evidence>
<proteinExistence type="predicted"/>
<name>A0A382Q9D0_9ZZZZ</name>
<protein>
    <recommendedName>
        <fullName evidence="2">Cytochrome c domain-containing protein</fullName>
    </recommendedName>
</protein>
<gene>
    <name evidence="1" type="ORF">METZ01_LOCUS335037</name>
</gene>
<organism evidence="1">
    <name type="scientific">marine metagenome</name>
    <dbReference type="NCBI Taxonomy" id="408172"/>
    <lineage>
        <taxon>unclassified sequences</taxon>
        <taxon>metagenomes</taxon>
        <taxon>ecological metagenomes</taxon>
    </lineage>
</organism>
<accession>A0A382Q9D0</accession>
<dbReference type="AlphaFoldDB" id="A0A382Q9D0"/>
<reference evidence="1" key="1">
    <citation type="submission" date="2018-05" db="EMBL/GenBank/DDBJ databases">
        <authorList>
            <person name="Lanie J.A."/>
            <person name="Ng W.-L."/>
            <person name="Kazmierczak K.M."/>
            <person name="Andrzejewski T.M."/>
            <person name="Davidsen T.M."/>
            <person name="Wayne K.J."/>
            <person name="Tettelin H."/>
            <person name="Glass J.I."/>
            <person name="Rusch D."/>
            <person name="Podicherti R."/>
            <person name="Tsui H.-C.T."/>
            <person name="Winkler M.E."/>
        </authorList>
    </citation>
    <scope>NUCLEOTIDE SEQUENCE</scope>
</reference>
<sequence length="96" mass="10708">MTALLQQDQMGEVFFIHPETRGPTNMIFRSFHSSTAGLAALSFIALASWNLPARGEECTPQKVEATFRNKCNHCHTVPDPGSSFDRAWLDQVNRTA</sequence>